<sequence>MINLNQKIFVAVENSETGEVSNQTQFYYYQQDKIIWAEYAGGEIVKGFLIGKWINNTQIEFTYQHLNQQLTNRLGRCVTTFKEQNGKLVGTENWQWLDTLEQGFSLIKEK</sequence>
<dbReference type="AlphaFoldDB" id="A0A380TP90"/>
<reference evidence="1 2" key="1">
    <citation type="submission" date="2018-06" db="EMBL/GenBank/DDBJ databases">
        <authorList>
            <consortium name="Pathogen Informatics"/>
            <person name="Doyle S."/>
        </authorList>
    </citation>
    <scope>NUCLEOTIDE SEQUENCE [LARGE SCALE GENOMIC DNA]</scope>
    <source>
        <strain evidence="1 2">NCTC10801</strain>
    </source>
</reference>
<evidence type="ECO:0000313" key="1">
    <source>
        <dbReference type="EMBL" id="SUT88522.1"/>
    </source>
</evidence>
<organism evidence="1 2">
    <name type="scientific">[Actinobacillus] rossii</name>
    <dbReference type="NCBI Taxonomy" id="123820"/>
    <lineage>
        <taxon>Bacteria</taxon>
        <taxon>Pseudomonadati</taxon>
        <taxon>Pseudomonadota</taxon>
        <taxon>Gammaproteobacteria</taxon>
        <taxon>Pasteurellales</taxon>
        <taxon>Pasteurellaceae</taxon>
    </lineage>
</organism>
<dbReference type="EMBL" id="UFRQ01000003">
    <property type="protein sequence ID" value="SUT88522.1"/>
    <property type="molecule type" value="Genomic_DNA"/>
</dbReference>
<evidence type="ECO:0008006" key="3">
    <source>
        <dbReference type="Google" id="ProtNLM"/>
    </source>
</evidence>
<dbReference type="InterPro" id="IPR058595">
    <property type="entry name" value="Avidin-like"/>
</dbReference>
<accession>A0A380TP90</accession>
<evidence type="ECO:0000313" key="2">
    <source>
        <dbReference type="Proteomes" id="UP000254649"/>
    </source>
</evidence>
<proteinExistence type="predicted"/>
<gene>
    <name evidence="1" type="ORF">NCTC10801_00498</name>
</gene>
<dbReference type="Proteomes" id="UP000254649">
    <property type="component" value="Unassembled WGS sequence"/>
</dbReference>
<protein>
    <recommendedName>
        <fullName evidence="3">N-acetylglutamate synthase</fullName>
    </recommendedName>
</protein>
<dbReference type="Pfam" id="PF26421">
    <property type="entry name" value="Avidin_like"/>
    <property type="match status" value="1"/>
</dbReference>
<name>A0A380TP90_9PAST</name>
<keyword evidence="2" id="KW-1185">Reference proteome</keyword>
<dbReference type="OrthoDB" id="5684515at2"/>